<proteinExistence type="inferred from homology"/>
<keyword evidence="4" id="KW-0058">Aromatic hydrocarbons catabolism</keyword>
<dbReference type="Pfam" id="PF06441">
    <property type="entry name" value="EHN"/>
    <property type="match status" value="1"/>
</dbReference>
<evidence type="ECO:0000256" key="4">
    <source>
        <dbReference type="ARBA" id="ARBA00022797"/>
    </source>
</evidence>
<dbReference type="InterPro" id="IPR010497">
    <property type="entry name" value="Epoxide_hydro_N"/>
</dbReference>
<feature type="compositionally biased region" description="Pro residues" evidence="8">
    <location>
        <begin position="614"/>
        <end position="625"/>
    </location>
</feature>
<evidence type="ECO:0000256" key="7">
    <source>
        <dbReference type="PROSITE-ProRule" id="PRU00146"/>
    </source>
</evidence>
<organism evidence="10 11">
    <name type="scientific">Didymella heteroderae</name>
    <dbReference type="NCBI Taxonomy" id="1769908"/>
    <lineage>
        <taxon>Eukaryota</taxon>
        <taxon>Fungi</taxon>
        <taxon>Dikarya</taxon>
        <taxon>Ascomycota</taxon>
        <taxon>Pezizomycotina</taxon>
        <taxon>Dothideomycetes</taxon>
        <taxon>Pleosporomycetidae</taxon>
        <taxon>Pleosporales</taxon>
        <taxon>Pleosporineae</taxon>
        <taxon>Didymellaceae</taxon>
        <taxon>Didymella</taxon>
    </lineage>
</organism>
<name>A0A9P4WVR7_9PLEO</name>
<evidence type="ECO:0000256" key="5">
    <source>
        <dbReference type="ARBA" id="ARBA00022801"/>
    </source>
</evidence>
<evidence type="ECO:0000259" key="9">
    <source>
        <dbReference type="PROSITE" id="PS50016"/>
    </source>
</evidence>
<feature type="compositionally biased region" description="Basic and acidic residues" evidence="8">
    <location>
        <begin position="327"/>
        <end position="350"/>
    </location>
</feature>
<keyword evidence="6" id="KW-0862">Zinc</keyword>
<keyword evidence="11" id="KW-1185">Reference proteome</keyword>
<evidence type="ECO:0000256" key="8">
    <source>
        <dbReference type="SAM" id="MobiDB-lite"/>
    </source>
</evidence>
<feature type="compositionally biased region" description="Low complexity" evidence="8">
    <location>
        <begin position="702"/>
        <end position="714"/>
    </location>
</feature>
<sequence length="1225" mass="138078">MPARKRAASEMEAEEHVETPSTLQKLRNMWQFANLAQYISLFGDAVKIDKDFDIEELESECLKPGPSEKLAAIGLALLKHVSSHKGLTPAIFDEYTRRQFVAKAPQRNPFGEEEEPNKFDDFDVFTKIRVLQQLSTWTLNNPNSIRERLPATDSEQALWRMEPTGWDKEERALFVLDDNRMYRRTEPAPPAPPQKAKAKAKSKPKAKSRGTRASKRQKQSSPEPEEDAEDEEAAAVQEPEVVEDDGFGGMKWECLCITLEDYRDYLSSIRKSRDPNEKTLYKRIEEDVIPIMEGLAEEQARKQARKAKELENLQKLATAKRSSRISARVEKQKEAEEIEVAERRRQEELAKAQAEQAKQKKLEEAHDSRRMTREQRLRERETAKILKEEELRKLQENEQKLASNNARLSERHLKAMMKQHEADLKRLNEEEDWFFDCEKCGVYGSNLNDNSPQVSCEKCNVWQHVKCHGISEEEVEDPKFEFVCTSCKRKEETDQYKLPPLKLRLTSASPASQANGEGSLGLTRRLESVSIPPPRDGSSQPQQPHFQHAQPWVDGPSLSPRGQALGPPGIQNSEAAYGSPSRLPDPNSSPTRQRPASSSRPAESSFRSNGLGSSPPPFNLPPAPTSPFKSIRMPLPQHNGNSFGMSNPFGPSQHTPVAQTFNQSFNQSFSRPGTAAGPAGSPVKHSPANSPRPANGLPTVYNFNSPHSSFPPSSAQRPSFSPVKHSSPAPMPHMSSPAPAPVRIAPSPSQMPAQILPDAIPAPLKHDGARPMSSHEMSETPIFPPIKNLNPDASPQILSPPVKKSRRDYFQIHLEHHERLPSTLAIKASSSCSTMASPQPYTISVPDAAIEKLQRKLADADFPDELDAPTQWPYGTPLADVKRLAKHWETKFSWRDIESRLNELPNYCQGIKVDNFDPIDVHFLWKKSPNPNAIPLLFVHGWPGSFVEVTRLLPLLEKGEKDDRPAFHVVAPSLPNFGFSTRVTKPGFALSQYAETCHRLMQHLGYEKYVTQGGDWGFYITRIMGVLFPDHVLASHINMIRAQPPSFASQPALALQHALTPYTEAEQKGIERSDWFIDQGQAYRILQATKPQTLSYAFADSPVALLAWIYEKLVDWTDDYPWTDDEILTWVSIYWFSTSGPNAHVRIYYEAQHNPTEKVPNRDRASQWVDRIWCRTLGPIVLESTNDKGGHFAAWERPDAIVRDLQDMFGKKGECYKIVPGRSGF</sequence>
<protein>
    <recommendedName>
        <fullName evidence="9">PHD-type domain-containing protein</fullName>
    </recommendedName>
</protein>
<dbReference type="InterPro" id="IPR013083">
    <property type="entry name" value="Znf_RING/FYVE/PHD"/>
</dbReference>
<dbReference type="GO" id="GO:0097176">
    <property type="term" value="P:epoxide metabolic process"/>
    <property type="evidence" value="ECO:0007669"/>
    <property type="project" value="TreeGrafter"/>
</dbReference>
<dbReference type="SUPFAM" id="SSF57903">
    <property type="entry name" value="FYVE/PHD zinc finger"/>
    <property type="match status" value="1"/>
</dbReference>
<feature type="compositionally biased region" description="Acidic residues" evidence="8">
    <location>
        <begin position="223"/>
        <end position="233"/>
    </location>
</feature>
<dbReference type="PROSITE" id="PS01359">
    <property type="entry name" value="ZF_PHD_1"/>
    <property type="match status" value="1"/>
</dbReference>
<evidence type="ECO:0000256" key="3">
    <source>
        <dbReference type="ARBA" id="ARBA00022771"/>
    </source>
</evidence>
<dbReference type="SMART" id="SM00249">
    <property type="entry name" value="PHD"/>
    <property type="match status" value="1"/>
</dbReference>
<dbReference type="InterPro" id="IPR019787">
    <property type="entry name" value="Znf_PHD-finger"/>
</dbReference>
<keyword evidence="5" id="KW-0378">Hydrolase</keyword>
<dbReference type="PANTHER" id="PTHR21661">
    <property type="entry name" value="EPOXIDE HYDROLASE 1-RELATED"/>
    <property type="match status" value="1"/>
</dbReference>
<feature type="compositionally biased region" description="Basic residues" evidence="8">
    <location>
        <begin position="196"/>
        <end position="218"/>
    </location>
</feature>
<feature type="compositionally biased region" description="Polar residues" evidence="8">
    <location>
        <begin position="638"/>
        <end position="671"/>
    </location>
</feature>
<feature type="compositionally biased region" description="Low complexity" evidence="8">
    <location>
        <begin position="540"/>
        <end position="551"/>
    </location>
</feature>
<dbReference type="Gene3D" id="3.30.40.10">
    <property type="entry name" value="Zinc/RING finger domain, C3HC4 (zinc finger)"/>
    <property type="match status" value="1"/>
</dbReference>
<evidence type="ECO:0000313" key="11">
    <source>
        <dbReference type="Proteomes" id="UP000758155"/>
    </source>
</evidence>
<reference evidence="10" key="1">
    <citation type="submission" date="2019-04" db="EMBL/GenBank/DDBJ databases">
        <title>Sequencing of skin fungus with MAO and IRED activity.</title>
        <authorList>
            <person name="Marsaioli A.J."/>
            <person name="Bonatto J.M.C."/>
            <person name="Reis Junior O."/>
        </authorList>
    </citation>
    <scope>NUCLEOTIDE SEQUENCE</scope>
    <source>
        <strain evidence="10">28M1</strain>
    </source>
</reference>
<keyword evidence="2" id="KW-0479">Metal-binding</keyword>
<evidence type="ECO:0000256" key="1">
    <source>
        <dbReference type="ARBA" id="ARBA00010088"/>
    </source>
</evidence>
<dbReference type="OrthoDB" id="303107at2759"/>
<dbReference type="CDD" id="cd06503">
    <property type="entry name" value="ATP-synt_Fo_b"/>
    <property type="match status" value="1"/>
</dbReference>
<dbReference type="InterPro" id="IPR029058">
    <property type="entry name" value="AB_hydrolase_fold"/>
</dbReference>
<dbReference type="PRINTS" id="PR00412">
    <property type="entry name" value="EPOXHYDRLASE"/>
</dbReference>
<feature type="compositionally biased region" description="Basic and acidic residues" evidence="8">
    <location>
        <begin position="357"/>
        <end position="381"/>
    </location>
</feature>
<feature type="compositionally biased region" description="Low complexity" evidence="8">
    <location>
        <begin position="725"/>
        <end position="737"/>
    </location>
</feature>
<dbReference type="InterPro" id="IPR000639">
    <property type="entry name" value="Epox_hydrolase-like"/>
</dbReference>
<comment type="similarity">
    <text evidence="1">Belongs to the peptidase S33 family.</text>
</comment>
<comment type="caution">
    <text evidence="10">The sequence shown here is derived from an EMBL/GenBank/DDBJ whole genome shotgun (WGS) entry which is preliminary data.</text>
</comment>
<dbReference type="Proteomes" id="UP000758155">
    <property type="component" value="Unassembled WGS sequence"/>
</dbReference>
<keyword evidence="3 7" id="KW-0863">Zinc-finger</keyword>
<gene>
    <name evidence="10" type="ORF">E8E12_006695</name>
</gene>
<dbReference type="InterPro" id="IPR019786">
    <property type="entry name" value="Zinc_finger_PHD-type_CS"/>
</dbReference>
<dbReference type="GO" id="GO:0008270">
    <property type="term" value="F:zinc ion binding"/>
    <property type="evidence" value="ECO:0007669"/>
    <property type="project" value="UniProtKB-KW"/>
</dbReference>
<dbReference type="GO" id="GO:0004301">
    <property type="term" value="F:epoxide hydrolase activity"/>
    <property type="evidence" value="ECO:0007669"/>
    <property type="project" value="TreeGrafter"/>
</dbReference>
<dbReference type="SUPFAM" id="SSF53474">
    <property type="entry name" value="alpha/beta-Hydrolases"/>
    <property type="match status" value="1"/>
</dbReference>
<dbReference type="PROSITE" id="PS50016">
    <property type="entry name" value="ZF_PHD_2"/>
    <property type="match status" value="1"/>
</dbReference>
<dbReference type="EMBL" id="SWKV01000012">
    <property type="protein sequence ID" value="KAF3043425.1"/>
    <property type="molecule type" value="Genomic_DNA"/>
</dbReference>
<evidence type="ECO:0000256" key="6">
    <source>
        <dbReference type="ARBA" id="ARBA00022833"/>
    </source>
</evidence>
<evidence type="ECO:0000313" key="10">
    <source>
        <dbReference type="EMBL" id="KAF3043425.1"/>
    </source>
</evidence>
<dbReference type="PANTHER" id="PTHR21661:SF35">
    <property type="entry name" value="EPOXIDE HYDROLASE"/>
    <property type="match status" value="1"/>
</dbReference>
<dbReference type="InterPro" id="IPR001965">
    <property type="entry name" value="Znf_PHD"/>
</dbReference>
<dbReference type="AlphaFoldDB" id="A0A9P4WVR7"/>
<dbReference type="Gene3D" id="3.40.50.1820">
    <property type="entry name" value="alpha/beta hydrolase"/>
    <property type="match status" value="1"/>
</dbReference>
<feature type="region of interest" description="Disordered" evidence="8">
    <location>
        <begin position="178"/>
        <end position="243"/>
    </location>
</feature>
<evidence type="ECO:0000256" key="2">
    <source>
        <dbReference type="ARBA" id="ARBA00022723"/>
    </source>
</evidence>
<dbReference type="Pfam" id="PF00628">
    <property type="entry name" value="PHD"/>
    <property type="match status" value="1"/>
</dbReference>
<accession>A0A9P4WVR7</accession>
<dbReference type="InterPro" id="IPR011011">
    <property type="entry name" value="Znf_FYVE_PHD"/>
</dbReference>
<feature type="domain" description="PHD-type" evidence="9">
    <location>
        <begin position="434"/>
        <end position="490"/>
    </location>
</feature>
<feature type="region of interest" description="Disordered" evidence="8">
    <location>
        <begin position="528"/>
        <end position="739"/>
    </location>
</feature>
<feature type="compositionally biased region" description="Low complexity" evidence="8">
    <location>
        <begin position="588"/>
        <end position="608"/>
    </location>
</feature>
<feature type="region of interest" description="Disordered" evidence="8">
    <location>
        <begin position="317"/>
        <end position="381"/>
    </location>
</feature>